<reference evidence="2" key="1">
    <citation type="journal article" date="2015" name="Nature">
        <title>Complex archaea that bridge the gap between prokaryotes and eukaryotes.</title>
        <authorList>
            <person name="Spang A."/>
            <person name="Saw J.H."/>
            <person name="Jorgensen S.L."/>
            <person name="Zaremba-Niedzwiedzka K."/>
            <person name="Martijn J."/>
            <person name="Lind A.E."/>
            <person name="van Eijk R."/>
            <person name="Schleper C."/>
            <person name="Guy L."/>
            <person name="Ettema T.J."/>
        </authorList>
    </citation>
    <scope>NUCLEOTIDE SEQUENCE</scope>
</reference>
<sequence length="704" mass="81783">FNLLIVDEAHQLYFAEKRVKSVIKRVRPQKQILLTGTPSPFIRRKYPVIPVTVNHLLEVGMVEDVLVELASSTYNFTEEDYNEFYELKERTHIQEVDTRATLNGLLQLVEDRLTSVIKQYPKLYAGVKNVTGWSASFSALHKTMFACKSQEQARQVARYFQEKGIDTALSISDNDIDSAEIERFKNDNHCTVLIVVGRGVLGFNLPELENVVDMTCSHNVDRIFQLMCRVIRKHPEERKKLYFKVVPHHLEEYFYHVMTCVLCLTDEEYFLKYNGRNFLQLQIPVMRRKRERRERNGKGEGKKKPGKIQPVIIEGLPAIQLMQDILHVTHGELNSYAYTTMQEVRGEFLLKCKPSGYWTLERCKEDARHYTTRADWGRGIGAACQIAVKRGWVDECCDHMSLLRSPGYWTKERCIEEASRYEIISQWQRSSGGSYNRSRENGWLEECCAHMPKAMKWTRGLCIEDAKSFSTRPDWRTGSGSAYRAAMKNGWNEECCEHMTRPGRNPGYWTKDRCMEDAQLYRKRSEWKKVSVGAYRAAMKNGWNEECCEHMVKGADPLWTQESCKQDALCFTTRNEWKIKSGSSYNAAARNGWSDECCEHMVPGIRSVRFWTLERCKEDALRFKTRSEWADKSGSAYHSAGVNGWRDDCCGHMMEGKKPNGFWNKKDNCRKDALRFKTCSEWKRKSSSAYQSACRNGWLDECCK</sequence>
<dbReference type="Pfam" id="PF00271">
    <property type="entry name" value="Helicase_C"/>
    <property type="match status" value="1"/>
</dbReference>
<dbReference type="AlphaFoldDB" id="A0A0F9F9F4"/>
<feature type="domain" description="Helicase C-terminal" evidence="1">
    <location>
        <begin position="141"/>
        <end position="233"/>
    </location>
</feature>
<dbReference type="EMBL" id="LAZR01024436">
    <property type="protein sequence ID" value="KKL75136.1"/>
    <property type="molecule type" value="Genomic_DNA"/>
</dbReference>
<feature type="non-terminal residue" evidence="2">
    <location>
        <position position="1"/>
    </location>
</feature>
<evidence type="ECO:0000313" key="2">
    <source>
        <dbReference type="EMBL" id="KKL75136.1"/>
    </source>
</evidence>
<name>A0A0F9F9F4_9ZZZZ</name>
<feature type="non-terminal residue" evidence="2">
    <location>
        <position position="704"/>
    </location>
</feature>
<proteinExistence type="predicted"/>
<comment type="caution">
    <text evidence="2">The sequence shown here is derived from an EMBL/GenBank/DDBJ whole genome shotgun (WGS) entry which is preliminary data.</text>
</comment>
<protein>
    <recommendedName>
        <fullName evidence="1">Helicase C-terminal domain-containing protein</fullName>
    </recommendedName>
</protein>
<dbReference type="InterPro" id="IPR027417">
    <property type="entry name" value="P-loop_NTPase"/>
</dbReference>
<accession>A0A0F9F9F4</accession>
<organism evidence="2">
    <name type="scientific">marine sediment metagenome</name>
    <dbReference type="NCBI Taxonomy" id="412755"/>
    <lineage>
        <taxon>unclassified sequences</taxon>
        <taxon>metagenomes</taxon>
        <taxon>ecological metagenomes</taxon>
    </lineage>
</organism>
<dbReference type="InterPro" id="IPR001650">
    <property type="entry name" value="Helicase_C-like"/>
</dbReference>
<evidence type="ECO:0000259" key="1">
    <source>
        <dbReference type="Pfam" id="PF00271"/>
    </source>
</evidence>
<gene>
    <name evidence="2" type="ORF">LCGC14_2057910</name>
</gene>
<dbReference type="SUPFAM" id="SSF52540">
    <property type="entry name" value="P-loop containing nucleoside triphosphate hydrolases"/>
    <property type="match status" value="1"/>
</dbReference>
<dbReference type="Gene3D" id="3.40.50.300">
    <property type="entry name" value="P-loop containing nucleotide triphosphate hydrolases"/>
    <property type="match status" value="1"/>
</dbReference>